<dbReference type="HOGENOM" id="CLU_036524_6_0_9"/>
<reference evidence="2 3" key="1">
    <citation type="submission" date="2009-04" db="EMBL/GenBank/DDBJ databases">
        <authorList>
            <person name="Qin X."/>
            <person name="Bachman B."/>
            <person name="Battles P."/>
            <person name="Bell A."/>
            <person name="Bess C."/>
            <person name="Bickham C."/>
            <person name="Chaboub L."/>
            <person name="Chen D."/>
            <person name="Coyle M."/>
            <person name="Deiros D.R."/>
            <person name="Dinh H."/>
            <person name="Forbes L."/>
            <person name="Fowler G."/>
            <person name="Francisco L."/>
            <person name="Fu Q."/>
            <person name="Gubbala S."/>
            <person name="Hale W."/>
            <person name="Han Y."/>
            <person name="Hemphill L."/>
            <person name="Highlander S.K."/>
            <person name="Hirani K."/>
            <person name="Hogues M."/>
            <person name="Jackson L."/>
            <person name="Jakkamsetti A."/>
            <person name="Javaid M."/>
            <person name="Jiang H."/>
            <person name="Korchina V."/>
            <person name="Kovar C."/>
            <person name="Lara F."/>
            <person name="Lee S."/>
            <person name="Mata R."/>
            <person name="Mathew T."/>
            <person name="Moen C."/>
            <person name="Morales K."/>
            <person name="Munidasa M."/>
            <person name="Nazareth L."/>
            <person name="Ngo R."/>
            <person name="Nguyen L."/>
            <person name="Okwuonu G."/>
            <person name="Ongeri F."/>
            <person name="Patil S."/>
            <person name="Petrosino J."/>
            <person name="Pham C."/>
            <person name="Pham P."/>
            <person name="Pu L.-L."/>
            <person name="Puazo M."/>
            <person name="Raj R."/>
            <person name="Reid J."/>
            <person name="Rouhana J."/>
            <person name="Saada N."/>
            <person name="Shang Y."/>
            <person name="Simmons D."/>
            <person name="Thornton R."/>
            <person name="Warren J."/>
            <person name="Weissenberger G."/>
            <person name="Zhang J."/>
            <person name="Zhang L."/>
            <person name="Zhou C."/>
            <person name="Zhu D."/>
            <person name="Muzny D."/>
            <person name="Worley K."/>
            <person name="Gibbs R."/>
        </authorList>
    </citation>
    <scope>NUCLEOTIDE SEQUENCE [LARGE SCALE GENOMIC DNA]</scope>
    <source>
        <strain evidence="2 3">F0268</strain>
    </source>
</reference>
<feature type="domain" description="HD/PDEase" evidence="1">
    <location>
        <begin position="21"/>
        <end position="134"/>
    </location>
</feature>
<comment type="caution">
    <text evidence="2">The sequence shown here is derived from an EMBL/GenBank/DDBJ whole genome shotgun (WGS) entry which is preliminary data.</text>
</comment>
<dbReference type="SMART" id="SM00471">
    <property type="entry name" value="HDc"/>
    <property type="match status" value="1"/>
</dbReference>
<evidence type="ECO:0000259" key="1">
    <source>
        <dbReference type="SMART" id="SM00471"/>
    </source>
</evidence>
<dbReference type="PANTHER" id="PTHR33594:SF1">
    <property type="entry name" value="HD_PDEASE DOMAIN-CONTAINING PROTEIN"/>
    <property type="match status" value="1"/>
</dbReference>
<dbReference type="PANTHER" id="PTHR33594">
    <property type="entry name" value="SUPERFAMILY HYDROLASE, PUTATIVE (AFU_ORTHOLOGUE AFUA_1G03035)-RELATED"/>
    <property type="match status" value="1"/>
</dbReference>
<organism evidence="2 3">
    <name type="scientific">Oribacterium sinus F0268</name>
    <dbReference type="NCBI Taxonomy" id="585501"/>
    <lineage>
        <taxon>Bacteria</taxon>
        <taxon>Bacillati</taxon>
        <taxon>Bacillota</taxon>
        <taxon>Clostridia</taxon>
        <taxon>Lachnospirales</taxon>
        <taxon>Lachnospiraceae</taxon>
        <taxon>Oribacterium</taxon>
    </lineage>
</organism>
<dbReference type="FunCoup" id="C2KZX9">
    <property type="interactions" value="77"/>
</dbReference>
<dbReference type="EMBL" id="ACKX01000198">
    <property type="protein sequence ID" value="EEJ50650.1"/>
    <property type="molecule type" value="Genomic_DNA"/>
</dbReference>
<dbReference type="eggNOG" id="COG1418">
    <property type="taxonomic scope" value="Bacteria"/>
</dbReference>
<dbReference type="RefSeq" id="WP_007157194.1">
    <property type="nucleotide sequence ID" value="NZ_GG668534.1"/>
</dbReference>
<dbReference type="Proteomes" id="UP000004121">
    <property type="component" value="Unassembled WGS sequence"/>
</dbReference>
<evidence type="ECO:0000313" key="3">
    <source>
        <dbReference type="Proteomes" id="UP000004121"/>
    </source>
</evidence>
<sequence>MEESRIERAIDYITKLFQGNGDGHDLAHSMRVYKNALMIADMEGEGEEEIIALSALLHDCDDHKLFHTENNANARSFLQEEGLSEERIEEICRNINSVSFSKNRGRVPETIEGNIVQDADRLEAIGAIGIARCFQFGGSHGRSL</sequence>
<feature type="non-terminal residue" evidence="2">
    <location>
        <position position="144"/>
    </location>
</feature>
<gene>
    <name evidence="2" type="ORF">HMPREF6123_2048</name>
</gene>
<dbReference type="AlphaFoldDB" id="C2KZX9"/>
<dbReference type="Pfam" id="PF01966">
    <property type="entry name" value="HD"/>
    <property type="match status" value="1"/>
</dbReference>
<keyword evidence="3" id="KW-1185">Reference proteome</keyword>
<dbReference type="InterPro" id="IPR003607">
    <property type="entry name" value="HD/PDEase_dom"/>
</dbReference>
<dbReference type="InterPro" id="IPR006674">
    <property type="entry name" value="HD_domain"/>
</dbReference>
<dbReference type="InParanoid" id="C2KZX9"/>
<dbReference type="CDD" id="cd00077">
    <property type="entry name" value="HDc"/>
    <property type="match status" value="1"/>
</dbReference>
<dbReference type="STRING" id="585501.HMPREF6123_2048"/>
<dbReference type="Gene3D" id="1.20.58.1910">
    <property type="match status" value="1"/>
</dbReference>
<proteinExistence type="predicted"/>
<name>C2KZX9_9FIRM</name>
<accession>C2KZX9</accession>
<evidence type="ECO:0000313" key="2">
    <source>
        <dbReference type="EMBL" id="EEJ50650.1"/>
    </source>
</evidence>
<dbReference type="SUPFAM" id="SSF109604">
    <property type="entry name" value="HD-domain/PDEase-like"/>
    <property type="match status" value="1"/>
</dbReference>
<protein>
    <submittedName>
        <fullName evidence="2">HD domain protein</fullName>
    </submittedName>
</protein>
<dbReference type="Gene3D" id="1.10.472.50">
    <property type="entry name" value="HD-domain/PDEase-like"/>
    <property type="match status" value="1"/>
</dbReference>